<protein>
    <submittedName>
        <fullName evidence="5">AraC-like DNA-binding protein</fullName>
    </submittedName>
</protein>
<dbReference type="PANTHER" id="PTHR46796">
    <property type="entry name" value="HTH-TYPE TRANSCRIPTIONAL ACTIVATOR RHAS-RELATED"/>
    <property type="match status" value="1"/>
</dbReference>
<feature type="domain" description="HTH araC/xylS-type" evidence="4">
    <location>
        <begin position="168"/>
        <end position="267"/>
    </location>
</feature>
<comment type="caution">
    <text evidence="5">The sequence shown here is derived from an EMBL/GenBank/DDBJ whole genome shotgun (WGS) entry which is preliminary data.</text>
</comment>
<dbReference type="InterPro" id="IPR050204">
    <property type="entry name" value="AraC_XylS_family_regulators"/>
</dbReference>
<organism evidence="5 6">
    <name type="scientific">Nocardiopsis composta</name>
    <dbReference type="NCBI Taxonomy" id="157465"/>
    <lineage>
        <taxon>Bacteria</taxon>
        <taxon>Bacillati</taxon>
        <taxon>Actinomycetota</taxon>
        <taxon>Actinomycetes</taxon>
        <taxon>Streptosporangiales</taxon>
        <taxon>Nocardiopsidaceae</taxon>
        <taxon>Nocardiopsis</taxon>
    </lineage>
</organism>
<dbReference type="GO" id="GO:0043565">
    <property type="term" value="F:sequence-specific DNA binding"/>
    <property type="evidence" value="ECO:0007669"/>
    <property type="project" value="InterPro"/>
</dbReference>
<evidence type="ECO:0000259" key="4">
    <source>
        <dbReference type="PROSITE" id="PS01124"/>
    </source>
</evidence>
<dbReference type="SMART" id="SM00342">
    <property type="entry name" value="HTH_ARAC"/>
    <property type="match status" value="1"/>
</dbReference>
<dbReference type="Gene3D" id="1.10.10.60">
    <property type="entry name" value="Homeodomain-like"/>
    <property type="match status" value="1"/>
</dbReference>
<gene>
    <name evidence="5" type="ORF">HDA36_006356</name>
</gene>
<dbReference type="Pfam" id="PF12833">
    <property type="entry name" value="HTH_18"/>
    <property type="match status" value="1"/>
</dbReference>
<reference evidence="5 6" key="1">
    <citation type="submission" date="2020-08" db="EMBL/GenBank/DDBJ databases">
        <title>Sequencing the genomes of 1000 actinobacteria strains.</title>
        <authorList>
            <person name="Klenk H.-P."/>
        </authorList>
    </citation>
    <scope>NUCLEOTIDE SEQUENCE [LARGE SCALE GENOMIC DNA]</scope>
    <source>
        <strain evidence="5 6">DSM 44551</strain>
    </source>
</reference>
<keyword evidence="6" id="KW-1185">Reference proteome</keyword>
<evidence type="ECO:0000313" key="6">
    <source>
        <dbReference type="Proteomes" id="UP000572635"/>
    </source>
</evidence>
<proteinExistence type="predicted"/>
<dbReference type="GO" id="GO:0003700">
    <property type="term" value="F:DNA-binding transcription factor activity"/>
    <property type="evidence" value="ECO:0007669"/>
    <property type="project" value="InterPro"/>
</dbReference>
<evidence type="ECO:0000256" key="3">
    <source>
        <dbReference type="ARBA" id="ARBA00023163"/>
    </source>
</evidence>
<dbReference type="InterPro" id="IPR018060">
    <property type="entry name" value="HTH_AraC"/>
</dbReference>
<keyword evidence="3" id="KW-0804">Transcription</keyword>
<evidence type="ECO:0000313" key="5">
    <source>
        <dbReference type="EMBL" id="MBB5436208.1"/>
    </source>
</evidence>
<evidence type="ECO:0000256" key="2">
    <source>
        <dbReference type="ARBA" id="ARBA00023125"/>
    </source>
</evidence>
<dbReference type="EMBL" id="JACHDB010000002">
    <property type="protein sequence ID" value="MBB5436208.1"/>
    <property type="molecule type" value="Genomic_DNA"/>
</dbReference>
<name>A0A7W8VHG6_9ACTN</name>
<dbReference type="PROSITE" id="PS01124">
    <property type="entry name" value="HTH_ARAC_FAMILY_2"/>
    <property type="match status" value="1"/>
</dbReference>
<sequence>MQATWHDRRGVAVWDVARPARPGRVPGVDMAGFRDRGASPAGHRVVPHPGVTLVVEFGAGPLLVEHSAGREHRGSLVAGPGFGAGAVRVRGERFEAVQVRLSPPAARAILGASPAESGGAVLALDDLWGREAERVRERLAGAPSWEERFALVEAVLARRGEAAEPVDPEVARAWERILAARGLVRVEDLAAEVGWSRRRLWSRFRSQIGLPPKRAARLVRFDRAAHRLAAGEEAARVAAEGGYSDQSHLHRDVAEFTGATPAAVAGEPFLAVDGIAWSGR</sequence>
<keyword evidence="1" id="KW-0805">Transcription regulation</keyword>
<keyword evidence="2 5" id="KW-0238">DNA-binding</keyword>
<dbReference type="PANTHER" id="PTHR46796:SF15">
    <property type="entry name" value="BLL1074 PROTEIN"/>
    <property type="match status" value="1"/>
</dbReference>
<dbReference type="RefSeq" id="WP_184399552.1">
    <property type="nucleotide sequence ID" value="NZ_JACHDB010000002.1"/>
</dbReference>
<dbReference type="AlphaFoldDB" id="A0A7W8VHG6"/>
<accession>A0A7W8VHG6</accession>
<dbReference type="Proteomes" id="UP000572635">
    <property type="component" value="Unassembled WGS sequence"/>
</dbReference>
<evidence type="ECO:0000256" key="1">
    <source>
        <dbReference type="ARBA" id="ARBA00023015"/>
    </source>
</evidence>